<dbReference type="Pfam" id="PF01595">
    <property type="entry name" value="CNNM"/>
    <property type="match status" value="1"/>
</dbReference>
<dbReference type="SUPFAM" id="SSF56176">
    <property type="entry name" value="FAD-binding/transporter-associated domain-like"/>
    <property type="match status" value="1"/>
</dbReference>
<sequence>MSTADWWSLVAVVLLVGVSAILSAAETGLTRTSRVKAQALVDQRRRGARALASLVEAPSTYLSTVLLLTLVSQLIAATLVGVVADHVFGTLGVVVATAVEILVIFVVGEAIPKNVAAVHPEGVALRLAPIVAVLVRFWPIRVLAGGVASLSALLTPWRAPGATVSEAELLAMADAAEQGDVIETDERELIHSVISFGDTIAREVMVPRPDVVAVPAETTVAGAIEVVIEVGRSRLPVYESSLDNVLGIVLAKDLLALEHTGLRDVPVGQHMRPIHFVPETKPVADLLKEMRDGKFHLAVVVDEYGSTAGIVTLEDLIEELVGEIHDEFDAGGEGVVELGEGRWEVRGSVSIDDLSERIGEELPEGEWDSVGGLIMGLLGHLPRVGEEVDVDGVRLQVRQVARHRVASVLVERHPGGLDGS</sequence>
<dbReference type="InterPro" id="IPR005170">
    <property type="entry name" value="Transptr-assoc_dom"/>
</dbReference>
<dbReference type="InterPro" id="IPR036318">
    <property type="entry name" value="FAD-bd_PCMH-like_sf"/>
</dbReference>
<evidence type="ECO:0000313" key="15">
    <source>
        <dbReference type="Proteomes" id="UP000000771"/>
    </source>
</evidence>
<dbReference type="GO" id="GO:0005886">
    <property type="term" value="C:plasma membrane"/>
    <property type="evidence" value="ECO:0007669"/>
    <property type="project" value="UniProtKB-SubCell"/>
</dbReference>
<evidence type="ECO:0000256" key="10">
    <source>
        <dbReference type="PROSITE-ProRule" id="PRU01193"/>
    </source>
</evidence>
<dbReference type="Pfam" id="PF03471">
    <property type="entry name" value="CorC_HlyC"/>
    <property type="match status" value="1"/>
</dbReference>
<comment type="similarity">
    <text evidence="2">Belongs to the UPF0053 family.</text>
</comment>
<dbReference type="SMART" id="SM01091">
    <property type="entry name" value="CorC_HlyC"/>
    <property type="match status" value="1"/>
</dbReference>
<dbReference type="InterPro" id="IPR046342">
    <property type="entry name" value="CBS_dom_sf"/>
</dbReference>
<evidence type="ECO:0000256" key="4">
    <source>
        <dbReference type="ARBA" id="ARBA00022692"/>
    </source>
</evidence>
<dbReference type="Gene3D" id="3.10.580.10">
    <property type="entry name" value="CBS-domain"/>
    <property type="match status" value="1"/>
</dbReference>
<feature type="transmembrane region" description="Helical" evidence="11">
    <location>
        <begin position="87"/>
        <end position="111"/>
    </location>
</feature>
<dbReference type="EMBL" id="CP001631">
    <property type="protein sequence ID" value="ACU54200.1"/>
    <property type="molecule type" value="Genomic_DNA"/>
</dbReference>
<evidence type="ECO:0000259" key="13">
    <source>
        <dbReference type="PROSITE" id="PS51846"/>
    </source>
</evidence>
<dbReference type="Pfam" id="PF00571">
    <property type="entry name" value="CBS"/>
    <property type="match status" value="2"/>
</dbReference>
<evidence type="ECO:0000256" key="3">
    <source>
        <dbReference type="ARBA" id="ARBA00022475"/>
    </source>
</evidence>
<dbReference type="STRING" id="525909.Afer_1269"/>
<feature type="domain" description="CNNM transmembrane" evidence="13">
    <location>
        <begin position="1"/>
        <end position="186"/>
    </location>
</feature>
<feature type="transmembrane region" description="Helical" evidence="11">
    <location>
        <begin position="6"/>
        <end position="29"/>
    </location>
</feature>
<proteinExistence type="inferred from homology"/>
<feature type="domain" description="CBS" evidence="12">
    <location>
        <begin position="205"/>
        <end position="265"/>
    </location>
</feature>
<keyword evidence="4 10" id="KW-0812">Transmembrane</keyword>
<gene>
    <name evidence="14" type="ordered locus">Afer_1269</name>
</gene>
<feature type="domain" description="CBS" evidence="12">
    <location>
        <begin position="270"/>
        <end position="327"/>
    </location>
</feature>
<dbReference type="PROSITE" id="PS51846">
    <property type="entry name" value="CNNM"/>
    <property type="match status" value="1"/>
</dbReference>
<dbReference type="InterPro" id="IPR044751">
    <property type="entry name" value="Ion_transp-like_CBS"/>
</dbReference>
<dbReference type="PROSITE" id="PS51371">
    <property type="entry name" value="CBS"/>
    <property type="match status" value="2"/>
</dbReference>
<keyword evidence="6 10" id="KW-1133">Transmembrane helix</keyword>
<dbReference type="InterPro" id="IPR000644">
    <property type="entry name" value="CBS_dom"/>
</dbReference>
<dbReference type="InterPro" id="IPR016169">
    <property type="entry name" value="FAD-bd_PCMH_sub2"/>
</dbReference>
<protein>
    <submittedName>
        <fullName evidence="14">CBS domain containing protein</fullName>
    </submittedName>
</protein>
<organism evidence="14 15">
    <name type="scientific">Acidimicrobium ferrooxidans (strain DSM 10331 / JCM 15462 / NBRC 103882 / ICP)</name>
    <dbReference type="NCBI Taxonomy" id="525909"/>
    <lineage>
        <taxon>Bacteria</taxon>
        <taxon>Bacillati</taxon>
        <taxon>Actinomycetota</taxon>
        <taxon>Acidimicrobiia</taxon>
        <taxon>Acidimicrobiales</taxon>
        <taxon>Acidimicrobiaceae</taxon>
        <taxon>Acidimicrobium</taxon>
    </lineage>
</organism>
<dbReference type="Proteomes" id="UP000000771">
    <property type="component" value="Chromosome"/>
</dbReference>
<dbReference type="FunFam" id="3.10.580.10:FF:000002">
    <property type="entry name" value="Magnesium/cobalt efflux protein CorC"/>
    <property type="match status" value="1"/>
</dbReference>
<evidence type="ECO:0000256" key="5">
    <source>
        <dbReference type="ARBA" id="ARBA00022737"/>
    </source>
</evidence>
<dbReference type="KEGG" id="afo:Afer_1269"/>
<comment type="subcellular location">
    <subcellularLocation>
        <location evidence="1">Cell membrane</location>
        <topology evidence="1">Multi-pass membrane protein</topology>
    </subcellularLocation>
</comment>
<reference evidence="14 15" key="1">
    <citation type="journal article" date="2009" name="Stand. Genomic Sci.">
        <title>Complete genome sequence of Acidimicrobium ferrooxidans type strain (ICP).</title>
        <authorList>
            <person name="Clum A."/>
            <person name="Nolan M."/>
            <person name="Lang E."/>
            <person name="Glavina Del Rio T."/>
            <person name="Tice H."/>
            <person name="Copeland A."/>
            <person name="Cheng J.F."/>
            <person name="Lucas S."/>
            <person name="Chen F."/>
            <person name="Bruce D."/>
            <person name="Goodwin L."/>
            <person name="Pitluck S."/>
            <person name="Ivanova N."/>
            <person name="Mavrommatis K."/>
            <person name="Mikhailova N."/>
            <person name="Pati A."/>
            <person name="Chen A."/>
            <person name="Palaniappan K."/>
            <person name="Goker M."/>
            <person name="Spring S."/>
            <person name="Land M."/>
            <person name="Hauser L."/>
            <person name="Chang Y.J."/>
            <person name="Jeffries C.C."/>
            <person name="Chain P."/>
            <person name="Bristow J."/>
            <person name="Eisen J.A."/>
            <person name="Markowitz V."/>
            <person name="Hugenholtz P."/>
            <person name="Kyrpides N.C."/>
            <person name="Klenk H.P."/>
            <person name="Lapidus A."/>
        </authorList>
    </citation>
    <scope>NUCLEOTIDE SEQUENCE [LARGE SCALE GENOMIC DNA]</scope>
    <source>
        <strain evidence="15">DSM 10331 / JCM 15462 / NBRC 103882 / ICP</strain>
    </source>
</reference>
<dbReference type="HOGENOM" id="CLU_015237_4_2_11"/>
<evidence type="ECO:0000256" key="7">
    <source>
        <dbReference type="ARBA" id="ARBA00023122"/>
    </source>
</evidence>
<feature type="transmembrane region" description="Helical" evidence="11">
    <location>
        <begin position="50"/>
        <end position="75"/>
    </location>
</feature>
<dbReference type="GO" id="GO:0050660">
    <property type="term" value="F:flavin adenine dinucleotide binding"/>
    <property type="evidence" value="ECO:0007669"/>
    <property type="project" value="InterPro"/>
</dbReference>
<keyword evidence="15" id="KW-1185">Reference proteome</keyword>
<feature type="transmembrane region" description="Helical" evidence="11">
    <location>
        <begin position="123"/>
        <end position="140"/>
    </location>
</feature>
<dbReference type="InterPro" id="IPR002550">
    <property type="entry name" value="CNNM"/>
</dbReference>
<keyword evidence="8 10" id="KW-0472">Membrane</keyword>
<evidence type="ECO:0000259" key="12">
    <source>
        <dbReference type="PROSITE" id="PS51371"/>
    </source>
</evidence>
<dbReference type="PANTHER" id="PTHR22777:SF32">
    <property type="entry name" value="UPF0053 INNER MEMBRANE PROTEIN YFJD"/>
    <property type="match status" value="1"/>
</dbReference>
<keyword evidence="3" id="KW-1003">Cell membrane</keyword>
<evidence type="ECO:0000256" key="1">
    <source>
        <dbReference type="ARBA" id="ARBA00004651"/>
    </source>
</evidence>
<keyword evidence="7 9" id="KW-0129">CBS domain</keyword>
<evidence type="ECO:0000256" key="8">
    <source>
        <dbReference type="ARBA" id="ARBA00023136"/>
    </source>
</evidence>
<dbReference type="CDD" id="cd04590">
    <property type="entry name" value="CBS_pair_CorC_HlyC_assoc"/>
    <property type="match status" value="1"/>
</dbReference>
<dbReference type="AlphaFoldDB" id="C7LZP2"/>
<name>C7LZP2_ACIFD</name>
<evidence type="ECO:0000313" key="14">
    <source>
        <dbReference type="EMBL" id="ACU54200.1"/>
    </source>
</evidence>
<dbReference type="eggNOG" id="COG1253">
    <property type="taxonomic scope" value="Bacteria"/>
</dbReference>
<dbReference type="OrthoDB" id="110231at2"/>
<dbReference type="RefSeq" id="WP_015798686.1">
    <property type="nucleotide sequence ID" value="NC_013124.1"/>
</dbReference>
<dbReference type="PANTHER" id="PTHR22777">
    <property type="entry name" value="HEMOLYSIN-RELATED"/>
    <property type="match status" value="1"/>
</dbReference>
<keyword evidence="5" id="KW-0677">Repeat</keyword>
<evidence type="ECO:0000256" key="2">
    <source>
        <dbReference type="ARBA" id="ARBA00006337"/>
    </source>
</evidence>
<evidence type="ECO:0000256" key="9">
    <source>
        <dbReference type="PROSITE-ProRule" id="PRU00703"/>
    </source>
</evidence>
<accession>C7LZP2</accession>
<evidence type="ECO:0000256" key="11">
    <source>
        <dbReference type="SAM" id="Phobius"/>
    </source>
</evidence>
<dbReference type="Gene3D" id="3.30.465.10">
    <property type="match status" value="1"/>
</dbReference>
<dbReference type="SUPFAM" id="SSF54631">
    <property type="entry name" value="CBS-domain pair"/>
    <property type="match status" value="1"/>
</dbReference>
<evidence type="ECO:0000256" key="6">
    <source>
        <dbReference type="ARBA" id="ARBA00022989"/>
    </source>
</evidence>
<dbReference type="SMART" id="SM00116">
    <property type="entry name" value="CBS"/>
    <property type="match status" value="2"/>
</dbReference>